<dbReference type="PANTHER" id="PTHR17985:SF8">
    <property type="entry name" value="TRANSPORT AND GOLGI ORGANIZATION PROTEIN 2 HOMOLOG"/>
    <property type="match status" value="1"/>
</dbReference>
<sequence>MCLLLFSYKSHPSYPLLIGANRDEFYQRPTTSAAFWEDYPNVLAGRDLEKGGTWMGVNRDGKFAALTNYRNPLHNRPDAASRGYLVSEYLTGNTDPLVYLEKVKQEKERYNGFNLLIGDINSLYYYAPMTDEIVEVAPGIHGLSNDVLDTPWPKVKKGTKRLEETLQKQSVEAEEIFHILMDAEQAEEKELPETGIGKEMERILSPLFIASPGYGTRSMTVLSIDNDNNVMFTEKSLITETMEWRSAYFSFSVI</sequence>
<dbReference type="RefSeq" id="WP_043065278.1">
    <property type="nucleotide sequence ID" value="NZ_BJOA01000069.1"/>
</dbReference>
<reference evidence="2 4" key="2">
    <citation type="submission" date="2016-10" db="EMBL/GenBank/DDBJ databases">
        <authorList>
            <person name="de Groot N.N."/>
        </authorList>
    </citation>
    <scope>NUCLEOTIDE SEQUENCE [LARGE SCALE GENOMIC DNA]</scope>
    <source>
        <strain evidence="2 4">DSM 2895</strain>
    </source>
</reference>
<dbReference type="PATRIC" id="fig|47500.8.peg.5749"/>
<dbReference type="GeneID" id="42306751"/>
<dbReference type="Proteomes" id="UP000037269">
    <property type="component" value="Unassembled WGS sequence"/>
</dbReference>
<reference evidence="1 3" key="1">
    <citation type="submission" date="2015-07" db="EMBL/GenBank/DDBJ databases">
        <title>Fjat-14205 dsm 2895.</title>
        <authorList>
            <person name="Liu B."/>
            <person name="Wang J."/>
            <person name="Zhu Y."/>
            <person name="Liu G."/>
            <person name="Chen Q."/>
            <person name="Chen Z."/>
            <person name="Lan J."/>
            <person name="Che J."/>
            <person name="Ge C."/>
            <person name="Shi H."/>
            <person name="Pan Z."/>
            <person name="Liu X."/>
        </authorList>
    </citation>
    <scope>NUCLEOTIDE SEQUENCE [LARGE SCALE GENOMIC DNA]</scope>
    <source>
        <strain evidence="1 3">DSM 2895</strain>
    </source>
</reference>
<dbReference type="OrthoDB" id="4380123at2"/>
<dbReference type="AlphaFoldDB" id="A0A0D1WFG3"/>
<evidence type="ECO:0000313" key="2">
    <source>
        <dbReference type="EMBL" id="SDJ58859.1"/>
    </source>
</evidence>
<evidence type="ECO:0000313" key="3">
    <source>
        <dbReference type="Proteomes" id="UP000037269"/>
    </source>
</evidence>
<proteinExistence type="predicted"/>
<evidence type="ECO:0000313" key="1">
    <source>
        <dbReference type="EMBL" id="KON96825.1"/>
    </source>
</evidence>
<dbReference type="STRING" id="47500.AF333_16395"/>
<name>A0A0D1WFG3_ANEMI</name>
<accession>A0A0D1WFG3</accession>
<organism evidence="1 3">
    <name type="scientific">Aneurinibacillus migulanus</name>
    <name type="common">Bacillus migulanus</name>
    <dbReference type="NCBI Taxonomy" id="47500"/>
    <lineage>
        <taxon>Bacteria</taxon>
        <taxon>Bacillati</taxon>
        <taxon>Bacillota</taxon>
        <taxon>Bacilli</taxon>
        <taxon>Bacillales</taxon>
        <taxon>Paenibacillaceae</taxon>
        <taxon>Aneurinibacillus group</taxon>
        <taxon>Aneurinibacillus</taxon>
    </lineage>
</organism>
<keyword evidence="3" id="KW-1185">Reference proteome</keyword>
<gene>
    <name evidence="1" type="ORF">AF333_16395</name>
    <name evidence="2" type="ORF">SAMN04487909_12181</name>
</gene>
<dbReference type="EMBL" id="FNED01000021">
    <property type="protein sequence ID" value="SDJ58859.1"/>
    <property type="molecule type" value="Genomic_DNA"/>
</dbReference>
<dbReference type="InterPro" id="IPR008551">
    <property type="entry name" value="TANGO2"/>
</dbReference>
<dbReference type="Pfam" id="PF05742">
    <property type="entry name" value="TANGO2"/>
    <property type="match status" value="1"/>
</dbReference>
<dbReference type="Proteomes" id="UP000182836">
    <property type="component" value="Unassembled WGS sequence"/>
</dbReference>
<dbReference type="EMBL" id="LGUG01000004">
    <property type="protein sequence ID" value="KON96825.1"/>
    <property type="molecule type" value="Genomic_DNA"/>
</dbReference>
<evidence type="ECO:0000313" key="4">
    <source>
        <dbReference type="Proteomes" id="UP000182836"/>
    </source>
</evidence>
<dbReference type="PANTHER" id="PTHR17985">
    <property type="entry name" value="SER/THR-RICH PROTEIN T10 IN DGCR REGION"/>
    <property type="match status" value="1"/>
</dbReference>
<protein>
    <submittedName>
        <fullName evidence="2">Uncharacterized conserved protein, contains NRDE domain</fullName>
    </submittedName>
</protein>